<reference evidence="3" key="1">
    <citation type="submission" date="2016-10" db="EMBL/GenBank/DDBJ databases">
        <title>Comparative genomics uncovers the prolific and rare metabolic potential of the cyanobacterial genus Moorea.</title>
        <authorList>
            <person name="Leao T."/>
            <person name="Castelao G."/>
            <person name="Korobeynikov A."/>
            <person name="Monroe E.A."/>
            <person name="Podell S."/>
            <person name="Glukhov E."/>
            <person name="Allen E."/>
            <person name="Gerwick W.H."/>
            <person name="Gerwick L."/>
        </authorList>
    </citation>
    <scope>NUCLEOTIDE SEQUENCE [LARGE SCALE GENOMIC DNA]</scope>
    <source>
        <strain evidence="3">PAL-8-15-08-1</strain>
    </source>
</reference>
<dbReference type="KEGG" id="mpro:BJP34_25670"/>
<dbReference type="EMBL" id="CP017599">
    <property type="protein sequence ID" value="AOX02376.1"/>
    <property type="molecule type" value="Genomic_DNA"/>
</dbReference>
<keyword evidence="1" id="KW-0472">Membrane</keyword>
<keyword evidence="1" id="KW-1133">Transmembrane helix</keyword>
<gene>
    <name evidence="2" type="ORF">BJP34_25670</name>
</gene>
<keyword evidence="1" id="KW-0812">Transmembrane</keyword>
<accession>A0A1D8TY52</accession>
<dbReference type="AlphaFoldDB" id="A0A1D8TY52"/>
<feature type="transmembrane region" description="Helical" evidence="1">
    <location>
        <begin position="27"/>
        <end position="49"/>
    </location>
</feature>
<name>A0A1D8TY52_9CYAN</name>
<dbReference type="OrthoDB" id="644473at2"/>
<protein>
    <submittedName>
        <fullName evidence="2">Uncharacterized protein</fullName>
    </submittedName>
</protein>
<dbReference type="RefSeq" id="WP_070394785.1">
    <property type="nucleotide sequence ID" value="NZ_CP017599.1"/>
</dbReference>
<sequence length="257" mass="27898">MSSNSEGQNTDEFYIAYGKVPTGIKRFLLILIPVLALVILILGAVFPLIHDQFNSGKVNKAQEFEGLLLGQPVPHLLVPRPGDTSSQAPYSRYLLTGPGKTSPRSSVLDQVGKWVKLTGSPVYRNNLTVIAARSAEAIDPPSAAVKPDAGKSLGEFSLLGEILDSKCYPGVMKPGQTKTHRSCAIRCISGGVPPVFLVHNQQGDNLYLLLVDRQNQAINSRILDKVADPIRITGEVVQYGDMYVLKADPESYELVTQ</sequence>
<evidence type="ECO:0000313" key="3">
    <source>
        <dbReference type="Proteomes" id="UP000177870"/>
    </source>
</evidence>
<dbReference type="Proteomes" id="UP000177870">
    <property type="component" value="Chromosome"/>
</dbReference>
<evidence type="ECO:0000313" key="2">
    <source>
        <dbReference type="EMBL" id="AOX02376.1"/>
    </source>
</evidence>
<proteinExistence type="predicted"/>
<organism evidence="2 3">
    <name type="scientific">Moorena producens PAL-8-15-08-1</name>
    <dbReference type="NCBI Taxonomy" id="1458985"/>
    <lineage>
        <taxon>Bacteria</taxon>
        <taxon>Bacillati</taxon>
        <taxon>Cyanobacteriota</taxon>
        <taxon>Cyanophyceae</taxon>
        <taxon>Coleofasciculales</taxon>
        <taxon>Coleofasciculaceae</taxon>
        <taxon>Moorena</taxon>
    </lineage>
</organism>
<dbReference type="STRING" id="1458985.BJP34_25670"/>
<evidence type="ECO:0000256" key="1">
    <source>
        <dbReference type="SAM" id="Phobius"/>
    </source>
</evidence>